<evidence type="ECO:0000256" key="2">
    <source>
        <dbReference type="SAM" id="SignalP"/>
    </source>
</evidence>
<keyword evidence="2" id="KW-0732">Signal</keyword>
<gene>
    <name evidence="3" type="ORF">PFISCL1PPCAC_12845</name>
</gene>
<evidence type="ECO:0000313" key="3">
    <source>
        <dbReference type="EMBL" id="GMT21548.1"/>
    </source>
</evidence>
<organism evidence="3 4">
    <name type="scientific">Pristionchus fissidentatus</name>
    <dbReference type="NCBI Taxonomy" id="1538716"/>
    <lineage>
        <taxon>Eukaryota</taxon>
        <taxon>Metazoa</taxon>
        <taxon>Ecdysozoa</taxon>
        <taxon>Nematoda</taxon>
        <taxon>Chromadorea</taxon>
        <taxon>Rhabditida</taxon>
        <taxon>Rhabditina</taxon>
        <taxon>Diplogasteromorpha</taxon>
        <taxon>Diplogasteroidea</taxon>
        <taxon>Neodiplogasteridae</taxon>
        <taxon>Pristionchus</taxon>
    </lineage>
</organism>
<keyword evidence="1" id="KW-1133">Transmembrane helix</keyword>
<proteinExistence type="predicted"/>
<dbReference type="EMBL" id="BTSY01000004">
    <property type="protein sequence ID" value="GMT21548.1"/>
    <property type="molecule type" value="Genomic_DNA"/>
</dbReference>
<reference evidence="3" key="1">
    <citation type="submission" date="2023-10" db="EMBL/GenBank/DDBJ databases">
        <title>Genome assembly of Pristionchus species.</title>
        <authorList>
            <person name="Yoshida K."/>
            <person name="Sommer R.J."/>
        </authorList>
    </citation>
    <scope>NUCLEOTIDE SEQUENCE</scope>
    <source>
        <strain evidence="3">RS5133</strain>
    </source>
</reference>
<comment type="caution">
    <text evidence="3">The sequence shown here is derived from an EMBL/GenBank/DDBJ whole genome shotgun (WGS) entry which is preliminary data.</text>
</comment>
<dbReference type="Proteomes" id="UP001432322">
    <property type="component" value="Unassembled WGS sequence"/>
</dbReference>
<keyword evidence="1" id="KW-0812">Transmembrane</keyword>
<keyword evidence="4" id="KW-1185">Reference proteome</keyword>
<accession>A0AAV5VT62</accession>
<name>A0AAV5VT62_9BILA</name>
<feature type="transmembrane region" description="Helical" evidence="1">
    <location>
        <begin position="132"/>
        <end position="150"/>
    </location>
</feature>
<evidence type="ECO:0000256" key="1">
    <source>
        <dbReference type="SAM" id="Phobius"/>
    </source>
</evidence>
<dbReference type="AlphaFoldDB" id="A0AAV5VT62"/>
<evidence type="ECO:0000313" key="4">
    <source>
        <dbReference type="Proteomes" id="UP001432322"/>
    </source>
</evidence>
<feature type="chain" id="PRO_5043473153" evidence="2">
    <location>
        <begin position="19"/>
        <end position="153"/>
    </location>
</feature>
<keyword evidence="1" id="KW-0472">Membrane</keyword>
<protein>
    <submittedName>
        <fullName evidence="3">Uncharacterized protein</fullName>
    </submittedName>
</protein>
<feature type="signal peptide" evidence="2">
    <location>
        <begin position="1"/>
        <end position="18"/>
    </location>
</feature>
<sequence>MNTFFCIVLFTIPLAVFSLSCLHNSTVTNSIRNNGMLVKETSNNYYLGVLECSEKLTLCVAFKAMDVSFFNTLDVAQEKNIFTNLIRGNNGKVAGRCCMSEADTVKIQAVPADECTGFMSSSCSCTTDECTGGASTLSLMALIVILVFFINKN</sequence>